<evidence type="ECO:0000313" key="12">
    <source>
        <dbReference type="Proteomes" id="UP000184608"/>
    </source>
</evidence>
<dbReference type="CDD" id="cd06578">
    <property type="entry name" value="HemD"/>
    <property type="match status" value="1"/>
</dbReference>
<feature type="domain" description="Tetrapyrrole biosynthesis uroporphyrinogen III synthase" evidence="10">
    <location>
        <begin position="15"/>
        <end position="237"/>
    </location>
</feature>
<sequence length="245" mass="27722">MSILVIRPHPHGEDLCKQLDQHGLPAIHLPLVRFNRGRDCPKIIPLTEQSQIIIAVSQQAVMFSHEYLTALDYKWPEHIRYLAIGQKTAQLLSKFTQQPVNYPGISDSEHFIGLPELQNLSGISIVILRGNSGRELIAQELKKRGAKINYCEVYQREMVPFNAEKMVQQWQNAAIDHIVVTSASQLSFFVSQIPDFCHPWLFDRILLVPGLRIEEIAQNMGFKHIIVVGSASNSDLVAALQPQKE</sequence>
<comment type="catalytic activity">
    <reaction evidence="8 9">
        <text>hydroxymethylbilane = uroporphyrinogen III + H2O</text>
        <dbReference type="Rhea" id="RHEA:18965"/>
        <dbReference type="ChEBI" id="CHEBI:15377"/>
        <dbReference type="ChEBI" id="CHEBI:57308"/>
        <dbReference type="ChEBI" id="CHEBI:57845"/>
        <dbReference type="EC" id="4.2.1.75"/>
    </reaction>
</comment>
<keyword evidence="12" id="KW-1185">Reference proteome</keyword>
<reference evidence="11 12" key="1">
    <citation type="submission" date="2016-11" db="EMBL/GenBank/DDBJ databases">
        <authorList>
            <person name="Jaros S."/>
            <person name="Januszkiewicz K."/>
            <person name="Wedrychowicz H."/>
        </authorList>
    </citation>
    <scope>NUCLEOTIDE SEQUENCE [LARGE SCALE GENOMIC DNA]</scope>
    <source>
        <strain evidence="11 12">CECT 7868</strain>
    </source>
</reference>
<evidence type="ECO:0000256" key="6">
    <source>
        <dbReference type="ARBA" id="ARBA00037589"/>
    </source>
</evidence>
<dbReference type="AlphaFoldDB" id="A0A1M5ZEZ9"/>
<dbReference type="RefSeq" id="WP_073604309.1">
    <property type="nucleotide sequence ID" value="NZ_FQXZ01000029.1"/>
</dbReference>
<dbReference type="OrthoDB" id="9787650at2"/>
<evidence type="ECO:0000259" key="10">
    <source>
        <dbReference type="Pfam" id="PF02602"/>
    </source>
</evidence>
<evidence type="ECO:0000313" key="11">
    <source>
        <dbReference type="EMBL" id="SHI22808.1"/>
    </source>
</evidence>
<dbReference type="EMBL" id="FQXZ01000029">
    <property type="protein sequence ID" value="SHI22808.1"/>
    <property type="molecule type" value="Genomic_DNA"/>
</dbReference>
<dbReference type="InterPro" id="IPR036108">
    <property type="entry name" value="4pyrrol_syn_uPrphyn_synt_sf"/>
</dbReference>
<name>A0A1M5ZEZ9_9VIBR</name>
<dbReference type="GO" id="GO:0004852">
    <property type="term" value="F:uroporphyrinogen-III synthase activity"/>
    <property type="evidence" value="ECO:0007669"/>
    <property type="project" value="UniProtKB-UniRule"/>
</dbReference>
<dbReference type="GO" id="GO:0006782">
    <property type="term" value="P:protoporphyrinogen IX biosynthetic process"/>
    <property type="evidence" value="ECO:0007669"/>
    <property type="project" value="UniProtKB-UniRule"/>
</dbReference>
<dbReference type="STRING" id="1216006.VA7868_02651"/>
<dbReference type="GO" id="GO:0006780">
    <property type="term" value="P:uroporphyrinogen III biosynthetic process"/>
    <property type="evidence" value="ECO:0007669"/>
    <property type="project" value="UniProtKB-UniRule"/>
</dbReference>
<evidence type="ECO:0000256" key="4">
    <source>
        <dbReference type="ARBA" id="ARBA00023239"/>
    </source>
</evidence>
<dbReference type="InterPro" id="IPR039793">
    <property type="entry name" value="UROS/Hem4"/>
</dbReference>
<evidence type="ECO:0000256" key="5">
    <source>
        <dbReference type="ARBA" id="ARBA00023244"/>
    </source>
</evidence>
<evidence type="ECO:0000256" key="1">
    <source>
        <dbReference type="ARBA" id="ARBA00004772"/>
    </source>
</evidence>
<comment type="function">
    <text evidence="6 9">Catalyzes cyclization of the linear tetrapyrrole, hydroxymethylbilane, to the macrocyclic uroporphyrinogen III.</text>
</comment>
<accession>A0A1M5ZEZ9</accession>
<keyword evidence="5 9" id="KW-0627">Porphyrin biosynthesis</keyword>
<evidence type="ECO:0000256" key="3">
    <source>
        <dbReference type="ARBA" id="ARBA00013109"/>
    </source>
</evidence>
<dbReference type="PANTHER" id="PTHR38042">
    <property type="entry name" value="UROPORPHYRINOGEN-III SYNTHASE, CHLOROPLASTIC"/>
    <property type="match status" value="1"/>
</dbReference>
<dbReference type="EC" id="4.2.1.75" evidence="3 9"/>
<evidence type="ECO:0000256" key="7">
    <source>
        <dbReference type="ARBA" id="ARBA00040167"/>
    </source>
</evidence>
<evidence type="ECO:0000256" key="2">
    <source>
        <dbReference type="ARBA" id="ARBA00008133"/>
    </source>
</evidence>
<dbReference type="SUPFAM" id="SSF69618">
    <property type="entry name" value="HemD-like"/>
    <property type="match status" value="1"/>
</dbReference>
<organism evidence="11 12">
    <name type="scientific">Vibrio aerogenes CECT 7868</name>
    <dbReference type="NCBI Taxonomy" id="1216006"/>
    <lineage>
        <taxon>Bacteria</taxon>
        <taxon>Pseudomonadati</taxon>
        <taxon>Pseudomonadota</taxon>
        <taxon>Gammaproteobacteria</taxon>
        <taxon>Vibrionales</taxon>
        <taxon>Vibrionaceae</taxon>
        <taxon>Vibrio</taxon>
    </lineage>
</organism>
<keyword evidence="4 9" id="KW-0456">Lyase</keyword>
<protein>
    <recommendedName>
        <fullName evidence="7 9">Uroporphyrinogen-III synthase</fullName>
        <ecNumber evidence="3 9">4.2.1.75</ecNumber>
    </recommendedName>
</protein>
<dbReference type="UniPathway" id="UPA00251">
    <property type="reaction ID" value="UER00320"/>
</dbReference>
<dbReference type="PANTHER" id="PTHR38042:SF1">
    <property type="entry name" value="UROPORPHYRINOGEN-III SYNTHASE, CHLOROPLASTIC"/>
    <property type="match status" value="1"/>
</dbReference>
<evidence type="ECO:0000256" key="9">
    <source>
        <dbReference type="RuleBase" id="RU366031"/>
    </source>
</evidence>
<comment type="pathway">
    <text evidence="1 9">Porphyrin-containing compound metabolism; protoporphyrin-IX biosynthesis; coproporphyrinogen-III from 5-aminolevulinate: step 3/4.</text>
</comment>
<proteinExistence type="inferred from homology"/>
<dbReference type="Gene3D" id="3.40.50.10090">
    <property type="match status" value="2"/>
</dbReference>
<dbReference type="Pfam" id="PF02602">
    <property type="entry name" value="HEM4"/>
    <property type="match status" value="1"/>
</dbReference>
<gene>
    <name evidence="11" type="primary">hemD</name>
    <name evidence="11" type="ORF">VA7868_02651</name>
</gene>
<dbReference type="NCBIfam" id="NF004585">
    <property type="entry name" value="PRK05928.2-2"/>
    <property type="match status" value="1"/>
</dbReference>
<dbReference type="InterPro" id="IPR003754">
    <property type="entry name" value="4pyrrol_synth_uPrphyn_synth"/>
</dbReference>
<comment type="similarity">
    <text evidence="2 9">Belongs to the uroporphyrinogen-III synthase family.</text>
</comment>
<dbReference type="Proteomes" id="UP000184608">
    <property type="component" value="Unassembled WGS sequence"/>
</dbReference>
<evidence type="ECO:0000256" key="8">
    <source>
        <dbReference type="ARBA" id="ARBA00048617"/>
    </source>
</evidence>